<name>A2FSZ3_TRIV3</name>
<comment type="subcellular location">
    <subcellularLocation>
        <location evidence="1">Membrane</location>
        <topology evidence="1">Multi-pass membrane protein</topology>
    </subcellularLocation>
</comment>
<organism evidence="8 9">
    <name type="scientific">Trichomonas vaginalis (strain ATCC PRA-98 / G3)</name>
    <dbReference type="NCBI Taxonomy" id="412133"/>
    <lineage>
        <taxon>Eukaryota</taxon>
        <taxon>Metamonada</taxon>
        <taxon>Parabasalia</taxon>
        <taxon>Trichomonadida</taxon>
        <taxon>Trichomonadidae</taxon>
        <taxon>Trichomonas</taxon>
    </lineage>
</organism>
<feature type="transmembrane region" description="Helical" evidence="6">
    <location>
        <begin position="228"/>
        <end position="249"/>
    </location>
</feature>
<evidence type="ECO:0000256" key="6">
    <source>
        <dbReference type="SAM" id="Phobius"/>
    </source>
</evidence>
<feature type="domain" description="TLC" evidence="7">
    <location>
        <begin position="51"/>
        <end position="260"/>
    </location>
</feature>
<dbReference type="VEuPathDB" id="TrichDB:TVAG_387350"/>
<feature type="transmembrane region" description="Helical" evidence="6">
    <location>
        <begin position="141"/>
        <end position="165"/>
    </location>
</feature>
<dbReference type="GO" id="GO:0050291">
    <property type="term" value="F:sphingosine N-acyltransferase activity"/>
    <property type="evidence" value="ECO:0000318"/>
    <property type="project" value="GO_Central"/>
</dbReference>
<feature type="transmembrane region" description="Helical" evidence="6">
    <location>
        <begin position="111"/>
        <end position="129"/>
    </location>
</feature>
<dbReference type="InterPro" id="IPR016439">
    <property type="entry name" value="Lag1/Lac1-like"/>
</dbReference>
<dbReference type="PANTHER" id="PTHR12560">
    <property type="entry name" value="LONGEVITY ASSURANCE FACTOR 1 LAG1"/>
    <property type="match status" value="1"/>
</dbReference>
<evidence type="ECO:0000313" key="8">
    <source>
        <dbReference type="EMBL" id="EAX91958.1"/>
    </source>
</evidence>
<evidence type="ECO:0000313" key="9">
    <source>
        <dbReference type="Proteomes" id="UP000001542"/>
    </source>
</evidence>
<evidence type="ECO:0000256" key="2">
    <source>
        <dbReference type="ARBA" id="ARBA00022692"/>
    </source>
</evidence>
<keyword evidence="4 5" id="KW-0472">Membrane</keyword>
<dbReference type="VEuPathDB" id="TrichDB:TVAGG3_0768880"/>
<accession>A2FSZ3</accession>
<dbReference type="PIRSF" id="PIRSF005225">
    <property type="entry name" value="LAG1_LAC1"/>
    <property type="match status" value="1"/>
</dbReference>
<dbReference type="GO" id="GO:0016020">
    <property type="term" value="C:membrane"/>
    <property type="evidence" value="ECO:0007669"/>
    <property type="project" value="UniProtKB-SubCell"/>
</dbReference>
<evidence type="ECO:0000256" key="3">
    <source>
        <dbReference type="ARBA" id="ARBA00022989"/>
    </source>
</evidence>
<dbReference type="EMBL" id="DS113999">
    <property type="protein sequence ID" value="EAX91958.1"/>
    <property type="molecule type" value="Genomic_DNA"/>
</dbReference>
<dbReference type="Pfam" id="PF03798">
    <property type="entry name" value="TRAM_LAG1_CLN8"/>
    <property type="match status" value="1"/>
</dbReference>
<dbReference type="FunCoup" id="A2FSZ3">
    <property type="interactions" value="227"/>
</dbReference>
<dbReference type="AlphaFoldDB" id="A2FSZ3"/>
<feature type="transmembrane region" description="Helical" evidence="6">
    <location>
        <begin position="18"/>
        <end position="35"/>
    </location>
</feature>
<evidence type="ECO:0000256" key="4">
    <source>
        <dbReference type="ARBA" id="ARBA00023136"/>
    </source>
</evidence>
<dbReference type="InParanoid" id="A2FSZ3"/>
<evidence type="ECO:0000256" key="5">
    <source>
        <dbReference type="PROSITE-ProRule" id="PRU00205"/>
    </source>
</evidence>
<proteinExistence type="predicted"/>
<feature type="transmembrane region" description="Helical" evidence="6">
    <location>
        <begin position="192"/>
        <end position="216"/>
    </location>
</feature>
<feature type="transmembrane region" description="Helical" evidence="6">
    <location>
        <begin position="56"/>
        <end position="77"/>
    </location>
</feature>
<reference evidence="8" key="1">
    <citation type="submission" date="2006-10" db="EMBL/GenBank/DDBJ databases">
        <authorList>
            <person name="Amadeo P."/>
            <person name="Zhao Q."/>
            <person name="Wortman J."/>
            <person name="Fraser-Liggett C."/>
            <person name="Carlton J."/>
        </authorList>
    </citation>
    <scope>NUCLEOTIDE SEQUENCE</scope>
    <source>
        <strain evidence="8">G3</strain>
    </source>
</reference>
<dbReference type="GO" id="GO:0046513">
    <property type="term" value="P:ceramide biosynthetic process"/>
    <property type="evidence" value="ECO:0000318"/>
    <property type="project" value="GO_Central"/>
</dbReference>
<gene>
    <name evidence="8" type="ORF">TVAG_387350</name>
</gene>
<dbReference type="RefSeq" id="XP_001304888.1">
    <property type="nucleotide sequence ID" value="XM_001304887.1"/>
</dbReference>
<reference evidence="8" key="2">
    <citation type="journal article" date="2007" name="Science">
        <title>Draft genome sequence of the sexually transmitted pathogen Trichomonas vaginalis.</title>
        <authorList>
            <person name="Carlton J.M."/>
            <person name="Hirt R.P."/>
            <person name="Silva J.C."/>
            <person name="Delcher A.L."/>
            <person name="Schatz M."/>
            <person name="Zhao Q."/>
            <person name="Wortman J.R."/>
            <person name="Bidwell S.L."/>
            <person name="Alsmark U.C.M."/>
            <person name="Besteiro S."/>
            <person name="Sicheritz-Ponten T."/>
            <person name="Noel C.J."/>
            <person name="Dacks J.B."/>
            <person name="Foster P.G."/>
            <person name="Simillion C."/>
            <person name="Van de Peer Y."/>
            <person name="Miranda-Saavedra D."/>
            <person name="Barton G.J."/>
            <person name="Westrop G.D."/>
            <person name="Mueller S."/>
            <person name="Dessi D."/>
            <person name="Fiori P.L."/>
            <person name="Ren Q."/>
            <person name="Paulsen I."/>
            <person name="Zhang H."/>
            <person name="Bastida-Corcuera F.D."/>
            <person name="Simoes-Barbosa A."/>
            <person name="Brown M.T."/>
            <person name="Hayes R.D."/>
            <person name="Mukherjee M."/>
            <person name="Okumura C.Y."/>
            <person name="Schneider R."/>
            <person name="Smith A.J."/>
            <person name="Vanacova S."/>
            <person name="Villalvazo M."/>
            <person name="Haas B.J."/>
            <person name="Pertea M."/>
            <person name="Feldblyum T.V."/>
            <person name="Utterback T.R."/>
            <person name="Shu C.L."/>
            <person name="Osoegawa K."/>
            <person name="de Jong P.J."/>
            <person name="Hrdy I."/>
            <person name="Horvathova L."/>
            <person name="Zubacova Z."/>
            <person name="Dolezal P."/>
            <person name="Malik S.B."/>
            <person name="Logsdon J.M. Jr."/>
            <person name="Henze K."/>
            <person name="Gupta A."/>
            <person name="Wang C.C."/>
            <person name="Dunne R.L."/>
            <person name="Upcroft J.A."/>
            <person name="Upcroft P."/>
            <person name="White O."/>
            <person name="Salzberg S.L."/>
            <person name="Tang P."/>
            <person name="Chiu C.-H."/>
            <person name="Lee Y.-S."/>
            <person name="Embley T.M."/>
            <person name="Coombs G.H."/>
            <person name="Mottram J.C."/>
            <person name="Tachezy J."/>
            <person name="Fraser-Liggett C.M."/>
            <person name="Johnson P.J."/>
        </authorList>
    </citation>
    <scope>NUCLEOTIDE SEQUENCE [LARGE SCALE GENOMIC DNA]</scope>
    <source>
        <strain evidence="8">G3</strain>
    </source>
</reference>
<dbReference type="KEGG" id="tva:4749662"/>
<dbReference type="InterPro" id="IPR006634">
    <property type="entry name" value="TLC-dom"/>
</dbReference>
<keyword evidence="2 5" id="KW-0812">Transmembrane</keyword>
<dbReference type="SMR" id="A2FSZ3"/>
<sequence length="280" mass="32849">MQLVDYLTQETTIESKDILLIVISSCIYAVCRTMINRLVLRPLTAFVPVEKQKVKFINRGFDFLHYCVSTILGTLAFSTRPYAHCWFYILDCKQYLGQTGNAFQCSVLEKIYYIYFASYYVSDILWIRTTNDVVMLIFHHFFTLSLIFSCVIVARPVYGLCLMLLHDWGDTFLYLGKVLIYLGKPGYADYSLYFFGILFFWLRIFGVASILYTLYAYNSENKQTLHPYLYYCADAMLAFLYCLHLIWGWDILLAVRRVFNKSIEAHDTRSDPGYKRTKID</sequence>
<dbReference type="STRING" id="5722.A2FSZ3"/>
<dbReference type="PROSITE" id="PS50922">
    <property type="entry name" value="TLC"/>
    <property type="match status" value="1"/>
</dbReference>
<keyword evidence="9" id="KW-1185">Reference proteome</keyword>
<evidence type="ECO:0000256" key="1">
    <source>
        <dbReference type="ARBA" id="ARBA00004141"/>
    </source>
</evidence>
<protein>
    <submittedName>
        <fullName evidence="8">Longevity assurance protein, putative</fullName>
    </submittedName>
</protein>
<keyword evidence="3 6" id="KW-1133">Transmembrane helix</keyword>
<evidence type="ECO:0000259" key="7">
    <source>
        <dbReference type="PROSITE" id="PS50922"/>
    </source>
</evidence>
<dbReference type="SMART" id="SM00724">
    <property type="entry name" value="TLC"/>
    <property type="match status" value="1"/>
</dbReference>
<dbReference type="OrthoDB" id="537032at2759"/>
<dbReference type="PANTHER" id="PTHR12560:SF0">
    <property type="entry name" value="LD18904P"/>
    <property type="match status" value="1"/>
</dbReference>
<dbReference type="GO" id="GO:0005783">
    <property type="term" value="C:endoplasmic reticulum"/>
    <property type="evidence" value="ECO:0000318"/>
    <property type="project" value="GO_Central"/>
</dbReference>
<dbReference type="Proteomes" id="UP000001542">
    <property type="component" value="Unassembled WGS sequence"/>
</dbReference>